<protein>
    <recommendedName>
        <fullName evidence="4">glucose-6-phosphatase</fullName>
        <ecNumber evidence="4">3.1.3.9</ecNumber>
    </recommendedName>
</protein>
<dbReference type="GO" id="GO:0006094">
    <property type="term" value="P:gluconeogenesis"/>
    <property type="evidence" value="ECO:0007669"/>
    <property type="project" value="UniProtKB-UniPathway"/>
</dbReference>
<feature type="domain" description="Phosphatidic acid phosphatase type 2/haloperoxidase" evidence="15">
    <location>
        <begin position="55"/>
        <end position="188"/>
    </location>
</feature>
<dbReference type="SUPFAM" id="SSF48317">
    <property type="entry name" value="Acid phosphatase/Vanadium-dependent haloperoxidase"/>
    <property type="match status" value="1"/>
</dbReference>
<evidence type="ECO:0000313" key="16">
    <source>
        <dbReference type="EMBL" id="JAP82928.1"/>
    </source>
</evidence>
<keyword evidence="8" id="KW-0256">Endoplasmic reticulum</keyword>
<evidence type="ECO:0000256" key="3">
    <source>
        <dbReference type="ARBA" id="ARBA00009266"/>
    </source>
</evidence>
<dbReference type="InterPro" id="IPR036938">
    <property type="entry name" value="PAP2/HPO_sf"/>
</dbReference>
<evidence type="ECO:0000256" key="1">
    <source>
        <dbReference type="ARBA" id="ARBA00004477"/>
    </source>
</evidence>
<keyword evidence="5" id="KW-0312">Gluconeogenesis</keyword>
<evidence type="ECO:0000256" key="7">
    <source>
        <dbReference type="ARBA" id="ARBA00022801"/>
    </source>
</evidence>
<feature type="region of interest" description="Disordered" evidence="13">
    <location>
        <begin position="349"/>
        <end position="370"/>
    </location>
</feature>
<feature type="transmembrane region" description="Helical" evidence="14">
    <location>
        <begin position="145"/>
        <end position="165"/>
    </location>
</feature>
<evidence type="ECO:0000256" key="11">
    <source>
        <dbReference type="PIRSR" id="PIRSR000905-1"/>
    </source>
</evidence>
<comment type="pathway">
    <text evidence="2">Carbohydrate biosynthesis; gluconeogenesis.</text>
</comment>
<dbReference type="PIRSF" id="PIRSF000905">
    <property type="entry name" value="Glucose-6-phosphatase"/>
    <property type="match status" value="1"/>
</dbReference>
<dbReference type="InterPro" id="IPR016275">
    <property type="entry name" value="Glucose-6-phosphatase"/>
</dbReference>
<feature type="transmembrane region" description="Helical" evidence="14">
    <location>
        <begin position="171"/>
        <end position="188"/>
    </location>
</feature>
<dbReference type="InterPro" id="IPR000326">
    <property type="entry name" value="PAP2/HPO"/>
</dbReference>
<evidence type="ECO:0000256" key="9">
    <source>
        <dbReference type="ARBA" id="ARBA00022989"/>
    </source>
</evidence>
<comment type="similarity">
    <text evidence="3">Belongs to the glucose-6-phosphatase family.</text>
</comment>
<reference evidence="16" key="1">
    <citation type="journal article" date="2016" name="Ticks Tick Borne Dis.">
        <title>De novo assembly and annotation of the salivary gland transcriptome of Rhipicephalus appendiculatus male and female ticks during blood feeding.</title>
        <authorList>
            <person name="de Castro M.H."/>
            <person name="de Klerk D."/>
            <person name="Pienaar R."/>
            <person name="Latif A.A."/>
            <person name="Rees D.J."/>
            <person name="Mans B.J."/>
        </authorList>
    </citation>
    <scope>NUCLEOTIDE SEQUENCE</scope>
    <source>
        <tissue evidence="16">Salivary glands</tissue>
    </source>
</reference>
<dbReference type="EMBL" id="GEDV01005629">
    <property type="protein sequence ID" value="JAP82928.1"/>
    <property type="molecule type" value="Transcribed_RNA"/>
</dbReference>
<dbReference type="AlphaFoldDB" id="A0A131YWA4"/>
<keyword evidence="7" id="KW-0378">Hydrolase</keyword>
<evidence type="ECO:0000256" key="2">
    <source>
        <dbReference type="ARBA" id="ARBA00004742"/>
    </source>
</evidence>
<keyword evidence="10 14" id="KW-0472">Membrane</keyword>
<feature type="transmembrane region" description="Helical" evidence="14">
    <location>
        <begin position="313"/>
        <end position="336"/>
    </location>
</feature>
<feature type="transmembrane region" description="Helical" evidence="14">
    <location>
        <begin position="241"/>
        <end position="262"/>
    </location>
</feature>
<accession>A0A131YWA4</accession>
<feature type="active site" description="Proton donor" evidence="11">
    <location>
        <position position="111"/>
    </location>
</feature>
<dbReference type="PANTHER" id="PTHR12591:SF0">
    <property type="entry name" value="FI19814P1"/>
    <property type="match status" value="1"/>
</dbReference>
<dbReference type="Pfam" id="PF01569">
    <property type="entry name" value="PAP2"/>
    <property type="match status" value="1"/>
</dbReference>
<sequence length="370" mass="41326">MDAMYTAGAHMTKHLQENFDGYDRFFSWISFAADPPRNLLWYYPIALTFSNPLGVRILIAASCSEFLNVAIKWILNEHRPFWYVKMKSHIGIQLAQTPQTCETGPGSPSGHVMVTAAVLYVVIRYAISCADDNTRSQRRRRYVRAILWPSYFLYLSAVGASRVFIGAHFPHQVLLGFAIGVATGYYLERYDIDQWRFPEYASLSGIIAMTSATLFTGFTALGVDPQNTVRLALEACDDPQYVNISSTVLYSIMRNIAAPLGVGIAMSRPNVDQVLEGAKRAPIWAKLLAGLAGIGVGRTLLACPLPKHELCIYAGALVQFCFFSFAVTYGIPYALYKNYRQVNKTLEMRRKKESSSTSSEEEKSHGVHVK</sequence>
<evidence type="ECO:0000259" key="15">
    <source>
        <dbReference type="SMART" id="SM00014"/>
    </source>
</evidence>
<proteinExistence type="inferred from homology"/>
<organism evidence="16">
    <name type="scientific">Rhipicephalus appendiculatus</name>
    <name type="common">Brown ear tick</name>
    <dbReference type="NCBI Taxonomy" id="34631"/>
    <lineage>
        <taxon>Eukaryota</taxon>
        <taxon>Metazoa</taxon>
        <taxon>Ecdysozoa</taxon>
        <taxon>Arthropoda</taxon>
        <taxon>Chelicerata</taxon>
        <taxon>Arachnida</taxon>
        <taxon>Acari</taxon>
        <taxon>Parasitiformes</taxon>
        <taxon>Ixodida</taxon>
        <taxon>Ixodoidea</taxon>
        <taxon>Ixodidae</taxon>
        <taxon>Rhipicephalinae</taxon>
        <taxon>Rhipicephalus</taxon>
        <taxon>Rhipicephalus</taxon>
    </lineage>
</organism>
<dbReference type="GO" id="GO:0005789">
    <property type="term" value="C:endoplasmic reticulum membrane"/>
    <property type="evidence" value="ECO:0007669"/>
    <property type="project" value="UniProtKB-SubCell"/>
</dbReference>
<dbReference type="PANTHER" id="PTHR12591">
    <property type="entry name" value="GLUCOSE-6-PHOSPHATASE"/>
    <property type="match status" value="1"/>
</dbReference>
<feature type="binding site" evidence="12">
    <location>
        <position position="79"/>
    </location>
    <ligand>
        <name>substrate</name>
    </ligand>
</feature>
<dbReference type="SMART" id="SM00014">
    <property type="entry name" value="acidPPc"/>
    <property type="match status" value="1"/>
</dbReference>
<feature type="active site" description="Nucleophile" evidence="11">
    <location>
        <position position="168"/>
    </location>
</feature>
<evidence type="ECO:0000256" key="8">
    <source>
        <dbReference type="ARBA" id="ARBA00022824"/>
    </source>
</evidence>
<keyword evidence="6 14" id="KW-0812">Transmembrane</keyword>
<feature type="transmembrane region" description="Helical" evidence="14">
    <location>
        <begin position="200"/>
        <end position="221"/>
    </location>
</feature>
<evidence type="ECO:0000256" key="4">
    <source>
        <dbReference type="ARBA" id="ARBA00012634"/>
    </source>
</evidence>
<dbReference type="UniPathway" id="UPA00138"/>
<evidence type="ECO:0000256" key="6">
    <source>
        <dbReference type="ARBA" id="ARBA00022692"/>
    </source>
</evidence>
<feature type="transmembrane region" description="Helical" evidence="14">
    <location>
        <begin position="283"/>
        <end position="301"/>
    </location>
</feature>
<dbReference type="GO" id="GO:0051156">
    <property type="term" value="P:glucose 6-phosphate metabolic process"/>
    <property type="evidence" value="ECO:0007669"/>
    <property type="project" value="TreeGrafter"/>
</dbReference>
<dbReference type="EC" id="3.1.3.9" evidence="4"/>
<dbReference type="Gene3D" id="1.20.144.10">
    <property type="entry name" value="Phosphatidic acid phosphatase type 2/haloperoxidase"/>
    <property type="match status" value="1"/>
</dbReference>
<dbReference type="GO" id="GO:0004346">
    <property type="term" value="F:glucose-6-phosphatase activity"/>
    <property type="evidence" value="ECO:0007669"/>
    <property type="project" value="UniProtKB-EC"/>
</dbReference>
<evidence type="ECO:0000256" key="12">
    <source>
        <dbReference type="PIRSR" id="PIRSR000905-2"/>
    </source>
</evidence>
<evidence type="ECO:0000256" key="5">
    <source>
        <dbReference type="ARBA" id="ARBA00022432"/>
    </source>
</evidence>
<keyword evidence="9 14" id="KW-1133">Transmembrane helix</keyword>
<feature type="binding site" evidence="12">
    <location>
        <position position="162"/>
    </location>
    <ligand>
        <name>substrate</name>
    </ligand>
</feature>
<evidence type="ECO:0000256" key="13">
    <source>
        <dbReference type="SAM" id="MobiDB-lite"/>
    </source>
</evidence>
<comment type="subcellular location">
    <subcellularLocation>
        <location evidence="1">Endoplasmic reticulum membrane</location>
        <topology evidence="1">Multi-pass membrane protein</topology>
    </subcellularLocation>
</comment>
<name>A0A131YWA4_RHIAP</name>
<evidence type="ECO:0000256" key="14">
    <source>
        <dbReference type="SAM" id="Phobius"/>
    </source>
</evidence>
<evidence type="ECO:0000256" key="10">
    <source>
        <dbReference type="ARBA" id="ARBA00023136"/>
    </source>
</evidence>